<sequence length="147" mass="15215">MQLTTLLTAAGLITLTLAAPAPAPAAAKSMTMTNTPEWTITSFTRTCSASLAKCHYSFGIDTHTAPATHCAYNVTGAPATTQSYNSVACGAYTIGSTWSGQFGPGQGFQTLSVVKNGLIVYPAYKDSQLLNGTAVSPDMSYAPQALP</sequence>
<evidence type="ECO:0000313" key="3">
    <source>
        <dbReference type="Proteomes" id="UP000799776"/>
    </source>
</evidence>
<keyword evidence="3" id="KW-1185">Reference proteome</keyword>
<accession>A0A9P4LXS8</accession>
<comment type="caution">
    <text evidence="2">The sequence shown here is derived from an EMBL/GenBank/DDBJ whole genome shotgun (WGS) entry which is preliminary data.</text>
</comment>
<reference evidence="2" key="1">
    <citation type="journal article" date="2020" name="Stud. Mycol.">
        <title>101 Dothideomycetes genomes: a test case for predicting lifestyles and emergence of pathogens.</title>
        <authorList>
            <person name="Haridas S."/>
            <person name="Albert R."/>
            <person name="Binder M."/>
            <person name="Bloem J."/>
            <person name="Labutti K."/>
            <person name="Salamov A."/>
            <person name="Andreopoulos B."/>
            <person name="Baker S."/>
            <person name="Barry K."/>
            <person name="Bills G."/>
            <person name="Bluhm B."/>
            <person name="Cannon C."/>
            <person name="Castanera R."/>
            <person name="Culley D."/>
            <person name="Daum C."/>
            <person name="Ezra D."/>
            <person name="Gonzalez J."/>
            <person name="Henrissat B."/>
            <person name="Kuo A."/>
            <person name="Liang C."/>
            <person name="Lipzen A."/>
            <person name="Lutzoni F."/>
            <person name="Magnuson J."/>
            <person name="Mondo S."/>
            <person name="Nolan M."/>
            <person name="Ohm R."/>
            <person name="Pangilinan J."/>
            <person name="Park H.-J."/>
            <person name="Ramirez L."/>
            <person name="Alfaro M."/>
            <person name="Sun H."/>
            <person name="Tritt A."/>
            <person name="Yoshinaga Y."/>
            <person name="Zwiers L.-H."/>
            <person name="Turgeon B."/>
            <person name="Goodwin S."/>
            <person name="Spatafora J."/>
            <person name="Crous P."/>
            <person name="Grigoriev I."/>
        </authorList>
    </citation>
    <scope>NUCLEOTIDE SEQUENCE</scope>
    <source>
        <strain evidence="2">CBS 121410</strain>
    </source>
</reference>
<feature type="signal peptide" evidence="1">
    <location>
        <begin position="1"/>
        <end position="18"/>
    </location>
</feature>
<keyword evidence="1" id="KW-0732">Signal</keyword>
<proteinExistence type="predicted"/>
<dbReference type="AlphaFoldDB" id="A0A9P4LXS8"/>
<name>A0A9P4LXS8_9PEZI</name>
<evidence type="ECO:0000313" key="2">
    <source>
        <dbReference type="EMBL" id="KAF2088019.1"/>
    </source>
</evidence>
<gene>
    <name evidence="2" type="ORF">K490DRAFT_73458</name>
</gene>
<protein>
    <recommendedName>
        <fullName evidence="4">Small secreted protein</fullName>
    </recommendedName>
</protein>
<evidence type="ECO:0008006" key="4">
    <source>
        <dbReference type="Google" id="ProtNLM"/>
    </source>
</evidence>
<dbReference type="EMBL" id="ML978718">
    <property type="protein sequence ID" value="KAF2088019.1"/>
    <property type="molecule type" value="Genomic_DNA"/>
</dbReference>
<dbReference type="OrthoDB" id="5352317at2759"/>
<organism evidence="2 3">
    <name type="scientific">Saccharata proteae CBS 121410</name>
    <dbReference type="NCBI Taxonomy" id="1314787"/>
    <lineage>
        <taxon>Eukaryota</taxon>
        <taxon>Fungi</taxon>
        <taxon>Dikarya</taxon>
        <taxon>Ascomycota</taxon>
        <taxon>Pezizomycotina</taxon>
        <taxon>Dothideomycetes</taxon>
        <taxon>Dothideomycetes incertae sedis</taxon>
        <taxon>Botryosphaeriales</taxon>
        <taxon>Saccharataceae</taxon>
        <taxon>Saccharata</taxon>
    </lineage>
</organism>
<feature type="chain" id="PRO_5040228191" description="Small secreted protein" evidence="1">
    <location>
        <begin position="19"/>
        <end position="147"/>
    </location>
</feature>
<evidence type="ECO:0000256" key="1">
    <source>
        <dbReference type="SAM" id="SignalP"/>
    </source>
</evidence>
<dbReference type="Proteomes" id="UP000799776">
    <property type="component" value="Unassembled WGS sequence"/>
</dbReference>